<name>A0A8J4RBI1_9ROSI</name>
<keyword evidence="1" id="KW-1133">Transmembrane helix</keyword>
<keyword evidence="1" id="KW-0472">Membrane</keyword>
<proteinExistence type="predicted"/>
<organism evidence="2 3">
    <name type="scientific">Castanea mollissima</name>
    <name type="common">Chinese chestnut</name>
    <dbReference type="NCBI Taxonomy" id="60419"/>
    <lineage>
        <taxon>Eukaryota</taxon>
        <taxon>Viridiplantae</taxon>
        <taxon>Streptophyta</taxon>
        <taxon>Embryophyta</taxon>
        <taxon>Tracheophyta</taxon>
        <taxon>Spermatophyta</taxon>
        <taxon>Magnoliopsida</taxon>
        <taxon>eudicotyledons</taxon>
        <taxon>Gunneridae</taxon>
        <taxon>Pentapetalae</taxon>
        <taxon>rosids</taxon>
        <taxon>fabids</taxon>
        <taxon>Fagales</taxon>
        <taxon>Fagaceae</taxon>
        <taxon>Castanea</taxon>
    </lineage>
</organism>
<sequence length="186" mass="22097">MRGREPNFELSEEEKQELRKFKWEEFLAITCHAITRKKYKRRLGAGSQRSECPFQNSDWDGKQEVNSHSTSEDMEWQARSQWPFDPRRYGARHICLLKTTFKNDTEFSSSNSKVLADRLQCIKAHSRVNHGRFHCLMPKWLCGIWLQVCGIWFLFMDYGFLSIHKMEKKFLKQPKVFLRATSALIT</sequence>
<reference evidence="2" key="1">
    <citation type="submission" date="2020-03" db="EMBL/GenBank/DDBJ databases">
        <title>Castanea mollissima Vanexum genome sequencing.</title>
        <authorList>
            <person name="Staton M."/>
        </authorList>
    </citation>
    <scope>NUCLEOTIDE SEQUENCE</scope>
    <source>
        <tissue evidence="2">Leaf</tissue>
    </source>
</reference>
<keyword evidence="1" id="KW-0812">Transmembrane</keyword>
<accession>A0A8J4RBI1</accession>
<comment type="caution">
    <text evidence="2">The sequence shown here is derived from an EMBL/GenBank/DDBJ whole genome shotgun (WGS) entry which is preliminary data.</text>
</comment>
<feature type="transmembrane region" description="Helical" evidence="1">
    <location>
        <begin position="144"/>
        <end position="163"/>
    </location>
</feature>
<gene>
    <name evidence="2" type="ORF">CMV_014952</name>
</gene>
<dbReference type="EMBL" id="JRKL02002130">
    <property type="protein sequence ID" value="KAF3960323.1"/>
    <property type="molecule type" value="Genomic_DNA"/>
</dbReference>
<dbReference type="AlphaFoldDB" id="A0A8J4RBI1"/>
<keyword evidence="3" id="KW-1185">Reference proteome</keyword>
<dbReference type="OrthoDB" id="568096at2759"/>
<evidence type="ECO:0000313" key="3">
    <source>
        <dbReference type="Proteomes" id="UP000737018"/>
    </source>
</evidence>
<evidence type="ECO:0000313" key="2">
    <source>
        <dbReference type="EMBL" id="KAF3960323.1"/>
    </source>
</evidence>
<evidence type="ECO:0000256" key="1">
    <source>
        <dbReference type="SAM" id="Phobius"/>
    </source>
</evidence>
<dbReference type="Proteomes" id="UP000737018">
    <property type="component" value="Unassembled WGS sequence"/>
</dbReference>
<protein>
    <submittedName>
        <fullName evidence="2">Uncharacterized protein</fullName>
    </submittedName>
</protein>